<evidence type="ECO:0000313" key="3">
    <source>
        <dbReference type="Proteomes" id="UP000011713"/>
    </source>
</evidence>
<dbReference type="Proteomes" id="UP000011713">
    <property type="component" value="Unassembled WGS sequence"/>
</dbReference>
<dbReference type="STRING" id="559515.M4BC68"/>
<dbReference type="AlphaFoldDB" id="M4BC68"/>
<dbReference type="HOGENOM" id="CLU_1423991_0_0_1"/>
<evidence type="ECO:0000313" key="2">
    <source>
        <dbReference type="EnsemblProtists" id="HpaP803883"/>
    </source>
</evidence>
<accession>M4BC68</accession>
<feature type="compositionally biased region" description="Low complexity" evidence="1">
    <location>
        <begin position="123"/>
        <end position="132"/>
    </location>
</feature>
<keyword evidence="3" id="KW-1185">Reference proteome</keyword>
<proteinExistence type="predicted"/>
<feature type="compositionally biased region" description="Polar residues" evidence="1">
    <location>
        <begin position="67"/>
        <end position="85"/>
    </location>
</feature>
<feature type="compositionally biased region" description="Polar residues" evidence="1">
    <location>
        <begin position="45"/>
        <end position="59"/>
    </location>
</feature>
<dbReference type="EnsemblProtists" id="HpaT803883">
    <property type="protein sequence ID" value="HpaP803883"/>
    <property type="gene ID" value="HpaG803883"/>
</dbReference>
<dbReference type="VEuPathDB" id="FungiDB:HpaG803883"/>
<protein>
    <submittedName>
        <fullName evidence="2">Uncharacterized protein</fullName>
    </submittedName>
</protein>
<dbReference type="InParanoid" id="M4BC68"/>
<organism evidence="2 3">
    <name type="scientific">Hyaloperonospora arabidopsidis (strain Emoy2)</name>
    <name type="common">Downy mildew agent</name>
    <name type="synonym">Peronospora arabidopsidis</name>
    <dbReference type="NCBI Taxonomy" id="559515"/>
    <lineage>
        <taxon>Eukaryota</taxon>
        <taxon>Sar</taxon>
        <taxon>Stramenopiles</taxon>
        <taxon>Oomycota</taxon>
        <taxon>Peronosporomycetes</taxon>
        <taxon>Peronosporales</taxon>
        <taxon>Peronosporaceae</taxon>
        <taxon>Hyaloperonospora</taxon>
    </lineage>
</organism>
<reference evidence="2" key="2">
    <citation type="submission" date="2015-06" db="UniProtKB">
        <authorList>
            <consortium name="EnsemblProtists"/>
        </authorList>
    </citation>
    <scope>IDENTIFICATION</scope>
    <source>
        <strain evidence="2">Emoy2</strain>
    </source>
</reference>
<evidence type="ECO:0000256" key="1">
    <source>
        <dbReference type="SAM" id="MobiDB-lite"/>
    </source>
</evidence>
<sequence length="191" mass="20986">MEDTLDSGKRTQVGSNAVGLYDNHEDFDDEDGYSGGNTSDHDMGGQSSVTVTTPQQSVAPQPLSERPQWQQPNNFRQQPLRSQMKPTIKYQPGSKRHSRTHSLEALSEPPVDKRYGRSGHTGGTHSTAAPGPRSSFHDMSAHLASTQDEDVEEECARVVYSVGDLLISFKSAMESNNADKWKKHATPSSSR</sequence>
<reference evidence="3" key="1">
    <citation type="journal article" date="2010" name="Science">
        <title>Signatures of adaptation to obligate biotrophy in the Hyaloperonospora arabidopsidis genome.</title>
        <authorList>
            <person name="Baxter L."/>
            <person name="Tripathy S."/>
            <person name="Ishaque N."/>
            <person name="Boot N."/>
            <person name="Cabral A."/>
            <person name="Kemen E."/>
            <person name="Thines M."/>
            <person name="Ah-Fong A."/>
            <person name="Anderson R."/>
            <person name="Badejoko W."/>
            <person name="Bittner-Eddy P."/>
            <person name="Boore J.L."/>
            <person name="Chibucos M.C."/>
            <person name="Coates M."/>
            <person name="Dehal P."/>
            <person name="Delehaunty K."/>
            <person name="Dong S."/>
            <person name="Downton P."/>
            <person name="Dumas B."/>
            <person name="Fabro G."/>
            <person name="Fronick C."/>
            <person name="Fuerstenberg S.I."/>
            <person name="Fulton L."/>
            <person name="Gaulin E."/>
            <person name="Govers F."/>
            <person name="Hughes L."/>
            <person name="Humphray S."/>
            <person name="Jiang R.H."/>
            <person name="Judelson H."/>
            <person name="Kamoun S."/>
            <person name="Kyung K."/>
            <person name="Meijer H."/>
            <person name="Minx P."/>
            <person name="Morris P."/>
            <person name="Nelson J."/>
            <person name="Phuntumart V."/>
            <person name="Qutob D."/>
            <person name="Rehmany A."/>
            <person name="Rougon-Cardoso A."/>
            <person name="Ryden P."/>
            <person name="Torto-Alalibo T."/>
            <person name="Studholme D."/>
            <person name="Wang Y."/>
            <person name="Win J."/>
            <person name="Wood J."/>
            <person name="Clifton S.W."/>
            <person name="Rogers J."/>
            <person name="Van den Ackerveken G."/>
            <person name="Jones J.D."/>
            <person name="McDowell J.M."/>
            <person name="Beynon J."/>
            <person name="Tyler B.M."/>
        </authorList>
    </citation>
    <scope>NUCLEOTIDE SEQUENCE [LARGE SCALE GENOMIC DNA]</scope>
    <source>
        <strain evidence="3">Emoy2</strain>
    </source>
</reference>
<dbReference type="EMBL" id="JH598126">
    <property type="status" value="NOT_ANNOTATED_CDS"/>
    <property type="molecule type" value="Genomic_DNA"/>
</dbReference>
<name>M4BC68_HYAAE</name>
<feature type="region of interest" description="Disordered" evidence="1">
    <location>
        <begin position="1"/>
        <end position="152"/>
    </location>
</feature>